<dbReference type="EC" id="1.2.1.84" evidence="1"/>
<comment type="caution">
    <text evidence="3">The sequence shown here is derived from an EMBL/GenBank/DDBJ whole genome shotgun (WGS) entry which is preliminary data.</text>
</comment>
<evidence type="ECO:0000313" key="4">
    <source>
        <dbReference type="Proteomes" id="UP000288716"/>
    </source>
</evidence>
<evidence type="ECO:0000256" key="1">
    <source>
        <dbReference type="RuleBase" id="RU363097"/>
    </source>
</evidence>
<accession>A0A443SA66</accession>
<dbReference type="STRING" id="299467.A0A443SA66"/>
<comment type="similarity">
    <text evidence="1">Belongs to the fatty acyl-CoA reductase family.</text>
</comment>
<dbReference type="EMBL" id="NCKV01004871">
    <property type="protein sequence ID" value="RWS24446.1"/>
    <property type="molecule type" value="Genomic_DNA"/>
</dbReference>
<dbReference type="VEuPathDB" id="VectorBase:LDEU007595"/>
<comment type="catalytic activity">
    <reaction evidence="1">
        <text>a long-chain fatty acyl-CoA + 2 NADPH + 2 H(+) = a long-chain primary fatty alcohol + 2 NADP(+) + CoA</text>
        <dbReference type="Rhea" id="RHEA:52716"/>
        <dbReference type="ChEBI" id="CHEBI:15378"/>
        <dbReference type="ChEBI" id="CHEBI:57287"/>
        <dbReference type="ChEBI" id="CHEBI:57783"/>
        <dbReference type="ChEBI" id="CHEBI:58349"/>
        <dbReference type="ChEBI" id="CHEBI:77396"/>
        <dbReference type="ChEBI" id="CHEBI:83139"/>
        <dbReference type="EC" id="1.2.1.84"/>
    </reaction>
</comment>
<keyword evidence="1" id="KW-0560">Oxidoreductase</keyword>
<gene>
    <name evidence="3" type="ORF">B4U80_00217</name>
</gene>
<dbReference type="InterPro" id="IPR036291">
    <property type="entry name" value="NAD(P)-bd_dom_sf"/>
</dbReference>
<protein>
    <recommendedName>
        <fullName evidence="1">Fatty acyl-CoA reductase</fullName>
        <ecNumber evidence="1">1.2.1.84</ecNumber>
    </recommendedName>
</protein>
<dbReference type="Proteomes" id="UP000288716">
    <property type="component" value="Unassembled WGS sequence"/>
</dbReference>
<keyword evidence="1" id="KW-0521">NADP</keyword>
<keyword evidence="1" id="KW-0444">Lipid biosynthesis</keyword>
<dbReference type="OrthoDB" id="6512824at2759"/>
<dbReference type="InterPro" id="IPR026055">
    <property type="entry name" value="FAR"/>
</dbReference>
<comment type="function">
    <text evidence="1">Catalyzes the reduction of fatty acyl-CoA to fatty alcohols.</text>
</comment>
<dbReference type="AlphaFoldDB" id="A0A443SA66"/>
<dbReference type="GO" id="GO:0102965">
    <property type="term" value="F:alcohol-forming long-chain fatty acyl-CoA reductase activity"/>
    <property type="evidence" value="ECO:0007669"/>
    <property type="project" value="UniProtKB-EC"/>
</dbReference>
<dbReference type="PANTHER" id="PTHR11011">
    <property type="entry name" value="MALE STERILITY PROTEIN 2-RELATED"/>
    <property type="match status" value="1"/>
</dbReference>
<keyword evidence="4" id="KW-1185">Reference proteome</keyword>
<name>A0A443SA66_9ACAR</name>
<sequence>MQDNDSIAGLFENRSVLITGATGFLGKVLVEKLLRDCRSIKKIFVLLRSKSGHKSDRRLQEVLGSIIFDRIRKECPNVLEKVIAISGDITYPMLGINSTDLSMLRSEVSIVFHSAATIRFDEPLKRAVNLNVAGTKHVIDVCNQLKNLQVF</sequence>
<organism evidence="3 4">
    <name type="scientific">Leptotrombidium deliense</name>
    <dbReference type="NCBI Taxonomy" id="299467"/>
    <lineage>
        <taxon>Eukaryota</taxon>
        <taxon>Metazoa</taxon>
        <taxon>Ecdysozoa</taxon>
        <taxon>Arthropoda</taxon>
        <taxon>Chelicerata</taxon>
        <taxon>Arachnida</taxon>
        <taxon>Acari</taxon>
        <taxon>Acariformes</taxon>
        <taxon>Trombidiformes</taxon>
        <taxon>Prostigmata</taxon>
        <taxon>Anystina</taxon>
        <taxon>Parasitengona</taxon>
        <taxon>Trombiculoidea</taxon>
        <taxon>Trombiculidae</taxon>
        <taxon>Leptotrombidium</taxon>
    </lineage>
</organism>
<dbReference type="GO" id="GO:0005777">
    <property type="term" value="C:peroxisome"/>
    <property type="evidence" value="ECO:0007669"/>
    <property type="project" value="TreeGrafter"/>
</dbReference>
<dbReference type="Pfam" id="PF07993">
    <property type="entry name" value="NAD_binding_4"/>
    <property type="match status" value="1"/>
</dbReference>
<dbReference type="GO" id="GO:0035336">
    <property type="term" value="P:long-chain fatty-acyl-CoA metabolic process"/>
    <property type="evidence" value="ECO:0007669"/>
    <property type="project" value="TreeGrafter"/>
</dbReference>
<dbReference type="Gene3D" id="3.40.50.720">
    <property type="entry name" value="NAD(P)-binding Rossmann-like Domain"/>
    <property type="match status" value="1"/>
</dbReference>
<evidence type="ECO:0000259" key="2">
    <source>
        <dbReference type="Pfam" id="PF07993"/>
    </source>
</evidence>
<reference evidence="3 4" key="1">
    <citation type="journal article" date="2018" name="Gigascience">
        <title>Genomes of trombidid mites reveal novel predicted allergens and laterally-transferred genes associated with secondary metabolism.</title>
        <authorList>
            <person name="Dong X."/>
            <person name="Chaisiri K."/>
            <person name="Xia D."/>
            <person name="Armstrong S.D."/>
            <person name="Fang Y."/>
            <person name="Donnelly M.J."/>
            <person name="Kadowaki T."/>
            <person name="McGarry J.W."/>
            <person name="Darby A.C."/>
            <person name="Makepeace B.L."/>
        </authorList>
    </citation>
    <scope>NUCLEOTIDE SEQUENCE [LARGE SCALE GENOMIC DNA]</scope>
    <source>
        <strain evidence="3">UoL-UT</strain>
    </source>
</reference>
<proteinExistence type="inferred from homology"/>
<evidence type="ECO:0000313" key="3">
    <source>
        <dbReference type="EMBL" id="RWS24446.1"/>
    </source>
</evidence>
<feature type="domain" description="Thioester reductase (TE)" evidence="2">
    <location>
        <begin position="18"/>
        <end position="151"/>
    </location>
</feature>
<keyword evidence="1" id="KW-0443">Lipid metabolism</keyword>
<dbReference type="SUPFAM" id="SSF51735">
    <property type="entry name" value="NAD(P)-binding Rossmann-fold domains"/>
    <property type="match status" value="1"/>
</dbReference>
<dbReference type="InterPro" id="IPR013120">
    <property type="entry name" value="FAR_NAD-bd"/>
</dbReference>
<dbReference type="GO" id="GO:0080019">
    <property type="term" value="F:alcohol-forming very long-chain fatty acyl-CoA reductase activity"/>
    <property type="evidence" value="ECO:0007669"/>
    <property type="project" value="InterPro"/>
</dbReference>
<dbReference type="PANTHER" id="PTHR11011:SF45">
    <property type="entry name" value="FATTY ACYL-COA REDUCTASE CG8306-RELATED"/>
    <property type="match status" value="1"/>
</dbReference>